<reference evidence="11" key="1">
    <citation type="submission" date="2023-08" db="EMBL/GenBank/DDBJ databases">
        <authorList>
            <person name="Alioto T."/>
            <person name="Alioto T."/>
            <person name="Gomez Garrido J."/>
        </authorList>
    </citation>
    <scope>NUCLEOTIDE SEQUENCE</scope>
</reference>
<keyword evidence="4" id="KW-0677">Repeat</keyword>
<evidence type="ECO:0000313" key="11">
    <source>
        <dbReference type="EMBL" id="CAI9719472.1"/>
    </source>
</evidence>
<feature type="region of interest" description="Disordered" evidence="10">
    <location>
        <begin position="445"/>
        <end position="472"/>
    </location>
</feature>
<evidence type="ECO:0000256" key="10">
    <source>
        <dbReference type="SAM" id="MobiDB-lite"/>
    </source>
</evidence>
<dbReference type="Proteomes" id="UP001162480">
    <property type="component" value="Chromosome 3"/>
</dbReference>
<dbReference type="GO" id="GO:0034451">
    <property type="term" value="C:centriolar satellite"/>
    <property type="evidence" value="ECO:0007669"/>
    <property type="project" value="UniProtKB-ARBA"/>
</dbReference>
<comment type="similarity">
    <text evidence="7">Belongs to the CEP72 family.</text>
</comment>
<evidence type="ECO:0000256" key="4">
    <source>
        <dbReference type="ARBA" id="ARBA00022737"/>
    </source>
</evidence>
<evidence type="ECO:0000256" key="2">
    <source>
        <dbReference type="ARBA" id="ARBA00022490"/>
    </source>
</evidence>
<dbReference type="PROSITE" id="PS51450">
    <property type="entry name" value="LRR"/>
    <property type="match status" value="2"/>
</dbReference>
<feature type="region of interest" description="Disordered" evidence="10">
    <location>
        <begin position="225"/>
        <end position="288"/>
    </location>
</feature>
<keyword evidence="6" id="KW-0206">Cytoskeleton</keyword>
<dbReference type="InterPro" id="IPR055320">
    <property type="entry name" value="CEP72-like"/>
</dbReference>
<evidence type="ECO:0000256" key="1">
    <source>
        <dbReference type="ARBA" id="ARBA00004300"/>
    </source>
</evidence>
<gene>
    <name evidence="11" type="ORF">OCTVUL_1B025864</name>
</gene>
<sequence length="647" mass="73801">MAGFHIKHCEDIIRTRVNLLHNNLEDVKSLSLPGSYQDKITSVGKSLRKFSRLKVLDLSRNSLTSLSGLEHLKLLEKLNLYYNNIASLEELKVLQKNQNLLELDLRLNPVTRNDPDYRLYLIQLLPNLQKLDDRCIRDRERQSAQLHFSESEDFVKKPEPEPECDVSNSRAQFVKSLVCGKVFSDDISVLDILDPTRTKFIQPQQLSGSAAKQPSAEEYSFEALKQMKSKEPSDPKQTTNANSRVTSEDAANSEKHKSLNDGIYSDYSKLDSGSSETQPKAQTYQTKFAVPISHQEEVEAYSKYTGRSTFTPQPGHTADNGLHQPKEPLVLQQQQNTDHQNRQNHQQHQQQEQQQQHLKYMHSSSQALKSSSSTVISCEGSEASKTSDGPSVDRLLLKIMDFVDKYWNGAQSLHRNVKFKSIAKNLIEKHMAQCDKESVMHPQFSSNLVGKSSAPDKARTAERSQESRPIQTTHPDVVCLKTQLEQCLEENKKLREDLQWLLIKKSKSGTEEFPADTTQCKELKDQNLQLKKDVELLESKLEQYYQIQTLADMLQESHKSLIQTNNHLLQEVEENKQRHQGEVQQMQWNYEQLRQTISALDSVSDHASTEAGIPFSLVAENMAQSTAKLYDSDEKESLFSEKISSDQ</sequence>
<dbReference type="AlphaFoldDB" id="A0AA36AQQ3"/>
<accession>A0AA36AQQ3</accession>
<dbReference type="Pfam" id="PF14580">
    <property type="entry name" value="LRR_9"/>
    <property type="match status" value="1"/>
</dbReference>
<feature type="coiled-coil region" evidence="9">
    <location>
        <begin position="477"/>
        <end position="596"/>
    </location>
</feature>
<evidence type="ECO:0000313" key="12">
    <source>
        <dbReference type="Proteomes" id="UP001162480"/>
    </source>
</evidence>
<feature type="compositionally biased region" description="Basic and acidic residues" evidence="10">
    <location>
        <begin position="454"/>
        <end position="466"/>
    </location>
</feature>
<feature type="region of interest" description="Disordered" evidence="10">
    <location>
        <begin position="333"/>
        <end position="357"/>
    </location>
</feature>
<evidence type="ECO:0000256" key="3">
    <source>
        <dbReference type="ARBA" id="ARBA00022614"/>
    </source>
</evidence>
<feature type="compositionally biased region" description="Basic and acidic residues" evidence="10">
    <location>
        <begin position="149"/>
        <end position="160"/>
    </location>
</feature>
<keyword evidence="3" id="KW-0433">Leucine-rich repeat</keyword>
<feature type="compositionally biased region" description="Polar residues" evidence="10">
    <location>
        <begin position="235"/>
        <end position="245"/>
    </location>
</feature>
<proteinExistence type="inferred from homology"/>
<feature type="compositionally biased region" description="Polar residues" evidence="10">
    <location>
        <begin position="271"/>
        <end position="286"/>
    </location>
</feature>
<evidence type="ECO:0000256" key="7">
    <source>
        <dbReference type="ARBA" id="ARBA00061023"/>
    </source>
</evidence>
<feature type="region of interest" description="Disordered" evidence="10">
    <location>
        <begin position="148"/>
        <end position="167"/>
    </location>
</feature>
<keyword evidence="5 9" id="KW-0175">Coiled coil</keyword>
<dbReference type="EMBL" id="OX597816">
    <property type="protein sequence ID" value="CAI9719472.1"/>
    <property type="molecule type" value="Genomic_DNA"/>
</dbReference>
<dbReference type="FunFam" id="3.80.10.10:FF:000489">
    <property type="entry name" value="Centrosomal protein of 72 kDa"/>
    <property type="match status" value="1"/>
</dbReference>
<keyword evidence="2" id="KW-0963">Cytoplasm</keyword>
<dbReference type="InterPro" id="IPR032675">
    <property type="entry name" value="LRR_dom_sf"/>
</dbReference>
<evidence type="ECO:0000256" key="6">
    <source>
        <dbReference type="ARBA" id="ARBA00023212"/>
    </source>
</evidence>
<organism evidence="11 12">
    <name type="scientific">Octopus vulgaris</name>
    <name type="common">Common octopus</name>
    <dbReference type="NCBI Taxonomy" id="6645"/>
    <lineage>
        <taxon>Eukaryota</taxon>
        <taxon>Metazoa</taxon>
        <taxon>Spiralia</taxon>
        <taxon>Lophotrochozoa</taxon>
        <taxon>Mollusca</taxon>
        <taxon>Cephalopoda</taxon>
        <taxon>Coleoidea</taxon>
        <taxon>Octopodiformes</taxon>
        <taxon>Octopoda</taxon>
        <taxon>Incirrata</taxon>
        <taxon>Octopodidae</taxon>
        <taxon>Octopus</taxon>
    </lineage>
</organism>
<dbReference type="PANTHER" id="PTHR23311">
    <property type="entry name" value="HEAT SHOCK REGULATED 2"/>
    <property type="match status" value="1"/>
</dbReference>
<dbReference type="SMART" id="SM00365">
    <property type="entry name" value="LRR_SD22"/>
    <property type="match status" value="2"/>
</dbReference>
<dbReference type="InterPro" id="IPR001611">
    <property type="entry name" value="Leu-rich_rpt"/>
</dbReference>
<name>A0AA36AQQ3_OCTVU</name>
<dbReference type="Gene3D" id="3.80.10.10">
    <property type="entry name" value="Ribonuclease Inhibitor"/>
    <property type="match status" value="1"/>
</dbReference>
<evidence type="ECO:0000256" key="9">
    <source>
        <dbReference type="SAM" id="Coils"/>
    </source>
</evidence>
<protein>
    <recommendedName>
        <fullName evidence="8">Centrosomal protein of 72 kDa</fullName>
    </recommendedName>
</protein>
<dbReference type="PANTHER" id="PTHR23311:SF5">
    <property type="entry name" value="CENTROSOMAL PROTEIN OF 72 KDA"/>
    <property type="match status" value="1"/>
</dbReference>
<dbReference type="SUPFAM" id="SSF52058">
    <property type="entry name" value="L domain-like"/>
    <property type="match status" value="1"/>
</dbReference>
<comment type="subcellular location">
    <subcellularLocation>
        <location evidence="1">Cytoplasm</location>
        <location evidence="1">Cytoskeleton</location>
        <location evidence="1">Microtubule organizing center</location>
        <location evidence="1">Centrosome</location>
    </subcellularLocation>
</comment>
<evidence type="ECO:0000256" key="8">
    <source>
        <dbReference type="ARBA" id="ARBA00070210"/>
    </source>
</evidence>
<keyword evidence="12" id="KW-1185">Reference proteome</keyword>
<evidence type="ECO:0000256" key="5">
    <source>
        <dbReference type="ARBA" id="ARBA00023054"/>
    </source>
</evidence>